<keyword evidence="1" id="KW-0472">Membrane</keyword>
<evidence type="ECO:0008006" key="4">
    <source>
        <dbReference type="Google" id="ProtNLM"/>
    </source>
</evidence>
<comment type="caution">
    <text evidence="2">The sequence shown here is derived from an EMBL/GenBank/DDBJ whole genome shotgun (WGS) entry which is preliminary data.</text>
</comment>
<keyword evidence="1" id="KW-1133">Transmembrane helix</keyword>
<proteinExistence type="predicted"/>
<evidence type="ECO:0000313" key="3">
    <source>
        <dbReference type="Proteomes" id="UP001254813"/>
    </source>
</evidence>
<dbReference type="RefSeq" id="WP_310926973.1">
    <property type="nucleotide sequence ID" value="NZ_JAMQOQ010000001.1"/>
</dbReference>
<protein>
    <recommendedName>
        <fullName evidence="4">Flagellin N-terminal-like domain-containing protein</fullName>
    </recommendedName>
</protein>
<organism evidence="2 3">
    <name type="scientific">Halogeometricum luteum</name>
    <dbReference type="NCBI Taxonomy" id="2950537"/>
    <lineage>
        <taxon>Archaea</taxon>
        <taxon>Methanobacteriati</taxon>
        <taxon>Methanobacteriota</taxon>
        <taxon>Stenosarchaea group</taxon>
        <taxon>Halobacteria</taxon>
        <taxon>Halobacteriales</taxon>
        <taxon>Haloferacaceae</taxon>
        <taxon>Halogeometricum</taxon>
    </lineage>
</organism>
<keyword evidence="3" id="KW-1185">Reference proteome</keyword>
<dbReference type="Pfam" id="PF23960">
    <property type="entry name" value="DUF7289"/>
    <property type="match status" value="1"/>
</dbReference>
<gene>
    <name evidence="2" type="ORF">NDI79_03050</name>
</gene>
<dbReference type="EMBL" id="JAMQOQ010000001">
    <property type="protein sequence ID" value="MDS0293148.1"/>
    <property type="molecule type" value="Genomic_DNA"/>
</dbReference>
<name>A0ABU2FX81_9EURY</name>
<feature type="transmembrane region" description="Helical" evidence="1">
    <location>
        <begin position="12"/>
        <end position="33"/>
    </location>
</feature>
<dbReference type="InterPro" id="IPR055713">
    <property type="entry name" value="DUF7289"/>
</dbReference>
<reference evidence="2 3" key="1">
    <citation type="submission" date="2022-06" db="EMBL/GenBank/DDBJ databases">
        <title>Halogeometricum sp. a new haloarchaeum isolate from saline soil.</title>
        <authorList>
            <person name="Strakova D."/>
            <person name="Galisteo C."/>
            <person name="Sanchez-Porro C."/>
            <person name="Ventosa A."/>
        </authorList>
    </citation>
    <scope>NUCLEOTIDE SEQUENCE [LARGE SCALE GENOMIC DNA]</scope>
    <source>
        <strain evidence="3">S3BR25-2</strain>
    </source>
</reference>
<dbReference type="Proteomes" id="UP001254813">
    <property type="component" value="Unassembled WGS sequence"/>
</dbReference>
<keyword evidence="1" id="KW-0812">Transmembrane</keyword>
<accession>A0ABU2FX81</accession>
<evidence type="ECO:0000256" key="1">
    <source>
        <dbReference type="SAM" id="Phobius"/>
    </source>
</evidence>
<evidence type="ECO:0000313" key="2">
    <source>
        <dbReference type="EMBL" id="MDS0293148.1"/>
    </source>
</evidence>
<sequence length="252" mass="26012">MSGRLDDRAVSETLGFILTFSVVVASVGVVYTVGFGAVTDLQDAEQDANAERAIGALAESFGDVERGAAPAQAGEVRLGGSRLRLADGEEMTVSVGGGGAPYVHATTPGALVFSDEDVAVAYVSGMVVRTDRTEDGDVLGRSLVERPSFACRPEQATVSLVVLRAAGGAENPDVRTDGSVLVTGSAESRSLLYPATGTSPNASTVTIDAGAYADAMAPSMAESGWTRSGDEFTCSTERVYVTRTLLRVSFVS</sequence>